<accession>M1Z2D1</accession>
<comment type="caution">
    <text evidence="2">The sequence shown here is derived from an EMBL/GenBank/DDBJ whole genome shotgun (WGS) entry which is preliminary data.</text>
</comment>
<dbReference type="HOGENOM" id="CLU_976047_0_0_0"/>
<evidence type="ECO:0000313" key="2">
    <source>
        <dbReference type="EMBL" id="CCQ91901.1"/>
    </source>
</evidence>
<dbReference type="GO" id="GO:0009253">
    <property type="term" value="P:peptidoglycan catabolic process"/>
    <property type="evidence" value="ECO:0007669"/>
    <property type="project" value="InterPro"/>
</dbReference>
<dbReference type="GO" id="GO:0008745">
    <property type="term" value="F:N-acetylmuramoyl-L-alanine amidase activity"/>
    <property type="evidence" value="ECO:0007669"/>
    <property type="project" value="InterPro"/>
</dbReference>
<gene>
    <name evidence="2" type="ORF">NITGR_90040</name>
</gene>
<name>M1Z2D1_NITG3</name>
<dbReference type="AlphaFoldDB" id="M1Z2D1"/>
<dbReference type="Pfam" id="PF01510">
    <property type="entry name" value="Amidase_2"/>
    <property type="match status" value="1"/>
</dbReference>
<feature type="domain" description="N-acetylmuramoyl-L-alanine amidase" evidence="1">
    <location>
        <begin position="75"/>
        <end position="154"/>
    </location>
</feature>
<keyword evidence="3" id="KW-1185">Reference proteome</keyword>
<dbReference type="InParanoid" id="M1Z2D1"/>
<organism evidence="2 3">
    <name type="scientific">Nitrospina gracilis (strain 3/211)</name>
    <dbReference type="NCBI Taxonomy" id="1266370"/>
    <lineage>
        <taxon>Bacteria</taxon>
        <taxon>Pseudomonadati</taxon>
        <taxon>Nitrospinota/Tectimicrobiota group</taxon>
        <taxon>Nitrospinota</taxon>
        <taxon>Nitrospinia</taxon>
        <taxon>Nitrospinales</taxon>
        <taxon>Nitrospinaceae</taxon>
        <taxon>Nitrospina</taxon>
    </lineage>
</organism>
<dbReference type="Proteomes" id="UP000011704">
    <property type="component" value="Unassembled WGS sequence"/>
</dbReference>
<dbReference type="InterPro" id="IPR002502">
    <property type="entry name" value="Amidase_domain"/>
</dbReference>
<dbReference type="OrthoDB" id="9794842at2"/>
<evidence type="ECO:0000313" key="3">
    <source>
        <dbReference type="Proteomes" id="UP000011704"/>
    </source>
</evidence>
<dbReference type="RefSeq" id="WP_005011234.1">
    <property type="nucleotide sequence ID" value="NZ_HG422173.1"/>
</dbReference>
<reference evidence="2 3" key="1">
    <citation type="journal article" date="2013" name="Front. Microbiol.">
        <title>The genome of Nitrospina gracilis illuminates the metabolism and evolution of the major marine nitrite oxidizer.</title>
        <authorList>
            <person name="Luecker S."/>
            <person name="Nowka B."/>
            <person name="Rattei T."/>
            <person name="Spieck E."/>
            <person name="and Daims H."/>
        </authorList>
    </citation>
    <scope>NUCLEOTIDE SEQUENCE [LARGE SCALE GENOMIC DNA]</scope>
    <source>
        <strain evidence="2 3">3/211</strain>
    </source>
</reference>
<dbReference type="STRING" id="1266370.NITGR_90040"/>
<dbReference type="InterPro" id="IPR036505">
    <property type="entry name" value="Amidase/PGRP_sf"/>
</dbReference>
<dbReference type="EMBL" id="CAQJ01000099">
    <property type="protein sequence ID" value="CCQ91901.1"/>
    <property type="molecule type" value="Genomic_DNA"/>
</dbReference>
<proteinExistence type="predicted"/>
<evidence type="ECO:0000259" key="1">
    <source>
        <dbReference type="Pfam" id="PF01510"/>
    </source>
</evidence>
<dbReference type="SUPFAM" id="SSF55846">
    <property type="entry name" value="N-acetylmuramoyl-L-alanine amidase-like"/>
    <property type="match status" value="1"/>
</dbReference>
<protein>
    <submittedName>
        <fullName evidence="2">Putative N-acetylmuramyl-L-alanine amidase, negative regulator of AmpC, AmpD</fullName>
    </submittedName>
</protein>
<dbReference type="Gene3D" id="3.40.80.10">
    <property type="entry name" value="Peptidoglycan recognition protein-like"/>
    <property type="match status" value="1"/>
</dbReference>
<sequence length="314" mass="35899">MQDTTPSQVIVACGRTVDIDSPVVLWNHAGGFRCPHPRGRASCHQHPAELNDAPTQPFDAYRIADPDRAYEELTQTVHQLVLHYDVCYTSRHCHEVLQKSAFMGSHFYLDLDGTLYQTCDLYWKTNTAPADDRKGNERAIHVEMANLSWQARAEESDLYRAEKDAYVKQGTHWRLQLPQAYRNTLRTPGFVARPARTYGQRGYFSRRVNGRMVRMWDFTEQQYEALIRLCFGVHALLPGIGLKVPFDKNTGRTPLSRLRNFATFRGILGHFHVQAGTTPGVKCKYDPGSAFDWGRVRRALETQQQTTRLGNASR</sequence>